<dbReference type="Gramene" id="TRITD6Av1G018350.1">
    <property type="protein sequence ID" value="TRITD6Av1G018350.1"/>
    <property type="gene ID" value="TRITD6Av1G018350"/>
</dbReference>
<evidence type="ECO:0000313" key="3">
    <source>
        <dbReference type="Proteomes" id="UP000324705"/>
    </source>
</evidence>
<keyword evidence="3" id="KW-1185">Reference proteome</keyword>
<proteinExistence type="predicted"/>
<gene>
    <name evidence="2" type="ORF">TRITD_6Av1G018350</name>
</gene>
<organism evidence="2 3">
    <name type="scientific">Triticum turgidum subsp. durum</name>
    <name type="common">Durum wheat</name>
    <name type="synonym">Triticum durum</name>
    <dbReference type="NCBI Taxonomy" id="4567"/>
    <lineage>
        <taxon>Eukaryota</taxon>
        <taxon>Viridiplantae</taxon>
        <taxon>Streptophyta</taxon>
        <taxon>Embryophyta</taxon>
        <taxon>Tracheophyta</taxon>
        <taxon>Spermatophyta</taxon>
        <taxon>Magnoliopsida</taxon>
        <taxon>Liliopsida</taxon>
        <taxon>Poales</taxon>
        <taxon>Poaceae</taxon>
        <taxon>BOP clade</taxon>
        <taxon>Pooideae</taxon>
        <taxon>Triticodae</taxon>
        <taxon>Triticeae</taxon>
        <taxon>Triticinae</taxon>
        <taxon>Triticum</taxon>
    </lineage>
</organism>
<feature type="region of interest" description="Disordered" evidence="1">
    <location>
        <begin position="16"/>
        <end position="36"/>
    </location>
</feature>
<dbReference type="OMA" id="VESDHME"/>
<protein>
    <submittedName>
        <fullName evidence="2">Uncharacterized protein</fullName>
    </submittedName>
</protein>
<dbReference type="EMBL" id="LT934121">
    <property type="protein sequence ID" value="VAI42673.1"/>
    <property type="molecule type" value="Genomic_DNA"/>
</dbReference>
<dbReference type="AlphaFoldDB" id="A0A9R0XT75"/>
<evidence type="ECO:0000256" key="1">
    <source>
        <dbReference type="SAM" id="MobiDB-lite"/>
    </source>
</evidence>
<accession>A0A9R0XT75</accession>
<reference evidence="2 3" key="1">
    <citation type="submission" date="2017-09" db="EMBL/GenBank/DDBJ databases">
        <authorList>
            <consortium name="International Durum Wheat Genome Sequencing Consortium (IDWGSC)"/>
            <person name="Milanesi L."/>
        </authorList>
    </citation>
    <scope>NUCLEOTIDE SEQUENCE [LARGE SCALE GENOMIC DNA]</scope>
    <source>
        <strain evidence="3">cv. Svevo</strain>
    </source>
</reference>
<evidence type="ECO:0000313" key="2">
    <source>
        <dbReference type="EMBL" id="VAI42673.1"/>
    </source>
</evidence>
<name>A0A9R0XT75_TRITD</name>
<dbReference type="Proteomes" id="UP000324705">
    <property type="component" value="Chromosome 6A"/>
</dbReference>
<sequence length="158" mass="17537">MAALEEPEAAAVVELQREAPDGKTVGGLQSWHEGDPAGRRHFLKEEAEEGREDQALSLEINSAISRRLVAEGSLLFDVATAEARAHVPRFNTCRASAASKIVMVESDHMEALKVMHQEAILPDMSATTVYEECPFRCLNFVQLILVLVLRILIWQRVS</sequence>